<dbReference type="EMBL" id="JACEEZ010010144">
    <property type="protein sequence ID" value="KAG0722010.1"/>
    <property type="molecule type" value="Genomic_DNA"/>
</dbReference>
<gene>
    <name evidence="2" type="ORF">GWK47_045263</name>
</gene>
<feature type="compositionally biased region" description="Basic and acidic residues" evidence="1">
    <location>
        <begin position="344"/>
        <end position="360"/>
    </location>
</feature>
<reference evidence="2" key="1">
    <citation type="submission" date="2020-07" db="EMBL/GenBank/DDBJ databases">
        <title>The High-quality genome of the commercially important snow crab, Chionoecetes opilio.</title>
        <authorList>
            <person name="Jeong J.-H."/>
            <person name="Ryu S."/>
        </authorList>
    </citation>
    <scope>NUCLEOTIDE SEQUENCE</scope>
    <source>
        <strain evidence="2">MADBK_172401_WGS</strain>
        <tissue evidence="2">Digestive gland</tissue>
    </source>
</reference>
<dbReference type="Proteomes" id="UP000770661">
    <property type="component" value="Unassembled WGS sequence"/>
</dbReference>
<evidence type="ECO:0000313" key="3">
    <source>
        <dbReference type="Proteomes" id="UP000770661"/>
    </source>
</evidence>
<feature type="compositionally biased region" description="Low complexity" evidence="1">
    <location>
        <begin position="68"/>
        <end position="88"/>
    </location>
</feature>
<dbReference type="AlphaFoldDB" id="A0A8J5CX23"/>
<feature type="region of interest" description="Disordered" evidence="1">
    <location>
        <begin position="51"/>
        <end position="105"/>
    </location>
</feature>
<keyword evidence="3" id="KW-1185">Reference proteome</keyword>
<dbReference type="OrthoDB" id="10047268at2759"/>
<sequence length="464" mass="50359">MRLWSSREPGVPYCRLLAPGNELDEEEEEKGEGVRCEDLLGMVTPPHSSLCPSPFAIPTPSLDQSPASISPPTLPSTRPSSSITSPEPTITPPTPTSSSPISTPTILSVSNNVTLYSEVDGTDTNVNLTGAVQEVTSPLNVQFVTVSSSASSSPPAGVKDACHRAAPLSLRILHILRDLRQGLLRTERPMRETAIFYTKGTPYQDDTYMYDDDVGGARGAGAGVGVLGPPHHWYDEPPYESDPEDFLIGKDAYREPFHSGLRVVVTEEDIISLRTAGDISVPRDVAKVAHAQWAAGERHAYPVRAHAQGGEALYQGGGAFPVPVYDNVRLVSVGGGRPVGRGSRRSEPGSRRSEPADYHNMEGTARGGIRRPRRPLLRDGGPPEDLATADVHSVTSRLSGVSVETNRSDPTELRLSKYLVPTPHLHLHSIIFPPPPPPPPPLFNQHRLRGFKWLSFFRVTRPLH</sequence>
<comment type="caution">
    <text evidence="2">The sequence shown here is derived from an EMBL/GenBank/DDBJ whole genome shotgun (WGS) entry which is preliminary data.</text>
</comment>
<feature type="region of interest" description="Disordered" evidence="1">
    <location>
        <begin position="333"/>
        <end position="387"/>
    </location>
</feature>
<proteinExistence type="predicted"/>
<evidence type="ECO:0000256" key="1">
    <source>
        <dbReference type="SAM" id="MobiDB-lite"/>
    </source>
</evidence>
<feature type="compositionally biased region" description="Low complexity" evidence="1">
    <location>
        <begin position="96"/>
        <end position="105"/>
    </location>
</feature>
<evidence type="ECO:0000313" key="2">
    <source>
        <dbReference type="EMBL" id="KAG0722010.1"/>
    </source>
</evidence>
<accession>A0A8J5CX23</accession>
<protein>
    <submittedName>
        <fullName evidence="2">Uncharacterized protein</fullName>
    </submittedName>
</protein>
<organism evidence="2 3">
    <name type="scientific">Chionoecetes opilio</name>
    <name type="common">Atlantic snow crab</name>
    <name type="synonym">Cancer opilio</name>
    <dbReference type="NCBI Taxonomy" id="41210"/>
    <lineage>
        <taxon>Eukaryota</taxon>
        <taxon>Metazoa</taxon>
        <taxon>Ecdysozoa</taxon>
        <taxon>Arthropoda</taxon>
        <taxon>Crustacea</taxon>
        <taxon>Multicrustacea</taxon>
        <taxon>Malacostraca</taxon>
        <taxon>Eumalacostraca</taxon>
        <taxon>Eucarida</taxon>
        <taxon>Decapoda</taxon>
        <taxon>Pleocyemata</taxon>
        <taxon>Brachyura</taxon>
        <taxon>Eubrachyura</taxon>
        <taxon>Majoidea</taxon>
        <taxon>Majidae</taxon>
        <taxon>Chionoecetes</taxon>
    </lineage>
</organism>
<name>A0A8J5CX23_CHIOP</name>